<evidence type="ECO:0000256" key="1">
    <source>
        <dbReference type="SAM" id="MobiDB-lite"/>
    </source>
</evidence>
<protein>
    <submittedName>
        <fullName evidence="2">Uncharacterized protein</fullName>
    </submittedName>
</protein>
<dbReference type="AlphaFoldDB" id="A0A9E6R787"/>
<gene>
    <name evidence="2" type="ORF">K6K41_22845</name>
</gene>
<reference evidence="2" key="1">
    <citation type="submission" date="2021-08" db="EMBL/GenBank/DDBJ databases">
        <authorList>
            <person name="Zhang H."/>
            <person name="Xu M."/>
            <person name="Yu Z."/>
            <person name="Yang L."/>
            <person name="Cai Y."/>
        </authorList>
    </citation>
    <scope>NUCLEOTIDE SEQUENCE</scope>
    <source>
        <strain evidence="2">CHL1</strain>
    </source>
</reference>
<sequence length="85" mass="9174">MDLTLEQWRISEGLTYEQLAERLCVATATQARRYALGLAEAPAALKERARAASGGKVTPEGFHRARLEAAKPEDATLAPEPEPVG</sequence>
<keyword evidence="3" id="KW-1185">Reference proteome</keyword>
<feature type="region of interest" description="Disordered" evidence="1">
    <location>
        <begin position="48"/>
        <end position="85"/>
    </location>
</feature>
<dbReference type="EMBL" id="CP081869">
    <property type="protein sequence ID" value="QZN99515.1"/>
    <property type="molecule type" value="Genomic_DNA"/>
</dbReference>
<dbReference type="Proteomes" id="UP000825701">
    <property type="component" value="Chromosome"/>
</dbReference>
<dbReference type="RefSeq" id="WP_261402596.1">
    <property type="nucleotide sequence ID" value="NZ_CP081869.1"/>
</dbReference>
<evidence type="ECO:0000313" key="2">
    <source>
        <dbReference type="EMBL" id="QZN99515.1"/>
    </source>
</evidence>
<organism evidence="2 3">
    <name type="scientific">Chenggangzhangella methanolivorans</name>
    <dbReference type="NCBI Taxonomy" id="1437009"/>
    <lineage>
        <taxon>Bacteria</taxon>
        <taxon>Pseudomonadati</taxon>
        <taxon>Pseudomonadota</taxon>
        <taxon>Alphaproteobacteria</taxon>
        <taxon>Hyphomicrobiales</taxon>
        <taxon>Methylopilaceae</taxon>
        <taxon>Chenggangzhangella</taxon>
    </lineage>
</organism>
<dbReference type="KEGG" id="cmet:K6K41_22845"/>
<evidence type="ECO:0000313" key="3">
    <source>
        <dbReference type="Proteomes" id="UP000825701"/>
    </source>
</evidence>
<accession>A0A9E6R787</accession>
<feature type="compositionally biased region" description="Basic and acidic residues" evidence="1">
    <location>
        <begin position="61"/>
        <end position="74"/>
    </location>
</feature>
<proteinExistence type="predicted"/>
<name>A0A9E6R787_9HYPH</name>